<dbReference type="PANTHER" id="PTHR46401:SF2">
    <property type="entry name" value="GLYCOSYLTRANSFERASE WBBK-RELATED"/>
    <property type="match status" value="1"/>
</dbReference>
<reference evidence="4 5" key="1">
    <citation type="submission" date="2024-06" db="EMBL/GenBank/DDBJ databases">
        <title>Genomics of switchgrass bacterial isolates.</title>
        <authorList>
            <person name="Shade A."/>
        </authorList>
    </citation>
    <scope>NUCLEOTIDE SEQUENCE [LARGE SCALE GENOMIC DNA]</scope>
    <source>
        <strain evidence="4 5">PvP084</strain>
    </source>
</reference>
<dbReference type="SUPFAM" id="SSF53756">
    <property type="entry name" value="UDP-Glycosyltransferase/glycogen phosphorylase"/>
    <property type="match status" value="1"/>
</dbReference>
<keyword evidence="1" id="KW-0808">Transferase</keyword>
<accession>A0ABV2N978</accession>
<evidence type="ECO:0000256" key="1">
    <source>
        <dbReference type="ARBA" id="ARBA00022679"/>
    </source>
</evidence>
<organism evidence="4 5">
    <name type="scientific">Methylobacterium radiotolerans</name>
    <dbReference type="NCBI Taxonomy" id="31998"/>
    <lineage>
        <taxon>Bacteria</taxon>
        <taxon>Pseudomonadati</taxon>
        <taxon>Pseudomonadota</taxon>
        <taxon>Alphaproteobacteria</taxon>
        <taxon>Hyphomicrobiales</taxon>
        <taxon>Methylobacteriaceae</taxon>
        <taxon>Methylobacterium</taxon>
    </lineage>
</organism>
<sequence>MLNRVFAPKNPLSSNKTNKGSTVVGHVDSYDRGEVKGWVYNNSAQDENCTVVIYYKNQLLARAIANIGRPDVLQAGHSTANCGFSISIPKIFGRAIPEVRVYEEKTGVELKGSPISSANTASTNHIFDLSDLVYYLAHHDNPSGIQRVVLSTISSLIELDEKKDHEVRFAYFNNESLNFREIPYSSFLQLLSDLKASIGDRVLPIGRGDVDNLLKALGASSQPIASGPNSTIVMLGAAWVFPEYFTAVRNHKQKGGKFCCLIHDLIPIKMPSMCDKGTAEIFKFFIRRVCLFADVIFTVSAYTAKDLEEFITKQSLPHREIIVLQNGDGFSGDDITANVPDYSLPQQPYVLYVSTIEGRKNHRILLDVWQTLRAESVDVPQLVFVGRVGWRVESLIEQMHESNMLDGKLRIMSNVTDAQLFDLYKNCLFTVYPSLYEGWGLPVSESLSLGKVCVASNRTSIPEVARGAAILFDPDNAEELLAIVKDLCTKKGKLQEQEASLRQKFTPITWNDVATRLIVGLNRAAELTPDNIFTADLNTEYTFRTLTYLDSNVAHGHEVDRHARSFSSPILTDRPIGIDNYIKSDLLMGGTGWYRRENWGRWSKFNTDNRLLFRISHDDAVIVYIKAVINAQIVPANITASVNGQTNKIFSCGKGDLLLAVPARGPVIDIELNISGEAPKLDGDTRMLGIGYKSLIVVKRNDLEERMNILEVSALQ</sequence>
<feature type="compositionally biased region" description="Polar residues" evidence="2">
    <location>
        <begin position="11"/>
        <end position="21"/>
    </location>
</feature>
<evidence type="ECO:0000256" key="2">
    <source>
        <dbReference type="SAM" id="MobiDB-lite"/>
    </source>
</evidence>
<gene>
    <name evidence="4" type="ORF">ABIC20_000348</name>
</gene>
<feature type="domain" description="Glycosyl transferase family 1" evidence="3">
    <location>
        <begin position="346"/>
        <end position="495"/>
    </location>
</feature>
<comment type="caution">
    <text evidence="4">The sequence shown here is derived from an EMBL/GenBank/DDBJ whole genome shotgun (WGS) entry which is preliminary data.</text>
</comment>
<dbReference type="EMBL" id="JBEPNW010000002">
    <property type="protein sequence ID" value="MET3863039.1"/>
    <property type="molecule type" value="Genomic_DNA"/>
</dbReference>
<dbReference type="CDD" id="cd03809">
    <property type="entry name" value="GT4_MtfB-like"/>
    <property type="match status" value="1"/>
</dbReference>
<protein>
    <submittedName>
        <fullName evidence="4">Glycosyltransferase involved in cell wall biosynthesis</fullName>
    </submittedName>
</protein>
<evidence type="ECO:0000313" key="4">
    <source>
        <dbReference type="EMBL" id="MET3863039.1"/>
    </source>
</evidence>
<dbReference type="RefSeq" id="WP_209650136.1">
    <property type="nucleotide sequence ID" value="NZ_JBEPNV010000001.1"/>
</dbReference>
<proteinExistence type="predicted"/>
<dbReference type="PANTHER" id="PTHR46401">
    <property type="entry name" value="GLYCOSYLTRANSFERASE WBBK-RELATED"/>
    <property type="match status" value="1"/>
</dbReference>
<dbReference type="Proteomes" id="UP001549119">
    <property type="component" value="Unassembled WGS sequence"/>
</dbReference>
<keyword evidence="5" id="KW-1185">Reference proteome</keyword>
<feature type="region of interest" description="Disordered" evidence="2">
    <location>
        <begin position="1"/>
        <end position="25"/>
    </location>
</feature>
<evidence type="ECO:0000313" key="5">
    <source>
        <dbReference type="Proteomes" id="UP001549119"/>
    </source>
</evidence>
<name>A0ABV2N978_9HYPH</name>
<evidence type="ECO:0000259" key="3">
    <source>
        <dbReference type="Pfam" id="PF00534"/>
    </source>
</evidence>
<dbReference type="Pfam" id="PF00534">
    <property type="entry name" value="Glycos_transf_1"/>
    <property type="match status" value="1"/>
</dbReference>
<dbReference type="Gene3D" id="3.40.50.2000">
    <property type="entry name" value="Glycogen Phosphorylase B"/>
    <property type="match status" value="1"/>
</dbReference>
<dbReference type="InterPro" id="IPR001296">
    <property type="entry name" value="Glyco_trans_1"/>
</dbReference>